<dbReference type="InterPro" id="IPR007409">
    <property type="entry name" value="Restrct_endonuc_type1_HsdR_N"/>
</dbReference>
<reference evidence="3 4" key="1">
    <citation type="submission" date="2019-02" db="EMBL/GenBank/DDBJ databases">
        <title>Deep-cultivation of Planctomycetes and their phenomic and genomic characterization uncovers novel biology.</title>
        <authorList>
            <person name="Wiegand S."/>
            <person name="Jogler M."/>
            <person name="Boedeker C."/>
            <person name="Pinto D."/>
            <person name="Vollmers J."/>
            <person name="Rivas-Marin E."/>
            <person name="Kohn T."/>
            <person name="Peeters S.H."/>
            <person name="Heuer A."/>
            <person name="Rast P."/>
            <person name="Oberbeckmann S."/>
            <person name="Bunk B."/>
            <person name="Jeske O."/>
            <person name="Meyerdierks A."/>
            <person name="Storesund J.E."/>
            <person name="Kallscheuer N."/>
            <person name="Luecker S."/>
            <person name="Lage O.M."/>
            <person name="Pohl T."/>
            <person name="Merkel B.J."/>
            <person name="Hornburger P."/>
            <person name="Mueller R.-W."/>
            <person name="Bruemmer F."/>
            <person name="Labrenz M."/>
            <person name="Spormann A.M."/>
            <person name="Op den Camp H."/>
            <person name="Overmann J."/>
            <person name="Amann R."/>
            <person name="Jetten M.S.M."/>
            <person name="Mascher T."/>
            <person name="Medema M.H."/>
            <person name="Devos D.P."/>
            <person name="Kaster A.-K."/>
            <person name="Ovreas L."/>
            <person name="Rohde M."/>
            <person name="Galperin M.Y."/>
            <person name="Jogler C."/>
        </authorList>
    </citation>
    <scope>NUCLEOTIDE SEQUENCE [LARGE SCALE GENOMIC DNA]</scope>
    <source>
        <strain evidence="3 4">ETA_A8</strain>
    </source>
</reference>
<feature type="domain" description="Helicase ATP-binding" evidence="2">
    <location>
        <begin position="364"/>
        <end position="521"/>
    </location>
</feature>
<dbReference type="CDD" id="cd18799">
    <property type="entry name" value="SF2_C_EcoAI-like"/>
    <property type="match status" value="1"/>
</dbReference>
<dbReference type="SMART" id="SM00487">
    <property type="entry name" value="DEXDc"/>
    <property type="match status" value="1"/>
</dbReference>
<dbReference type="GO" id="GO:0003677">
    <property type="term" value="F:DNA binding"/>
    <property type="evidence" value="ECO:0007669"/>
    <property type="project" value="UniProtKB-KW"/>
</dbReference>
<dbReference type="Proteomes" id="UP000315017">
    <property type="component" value="Chromosome"/>
</dbReference>
<gene>
    <name evidence="3" type="ORF">ETAA8_16130</name>
</gene>
<evidence type="ECO:0000256" key="1">
    <source>
        <dbReference type="SAM" id="Coils"/>
    </source>
</evidence>
<dbReference type="Gene3D" id="3.40.50.300">
    <property type="entry name" value="P-loop containing nucleotide triphosphate hydrolases"/>
    <property type="match status" value="2"/>
</dbReference>
<dbReference type="GO" id="GO:0009035">
    <property type="term" value="F:type I site-specific deoxyribonuclease activity"/>
    <property type="evidence" value="ECO:0007669"/>
    <property type="project" value="UniProtKB-EC"/>
</dbReference>
<dbReference type="InterPro" id="IPR013670">
    <property type="entry name" value="EcoEI_R_C_dom"/>
</dbReference>
<evidence type="ECO:0000313" key="3">
    <source>
        <dbReference type="EMBL" id="QDU26534.1"/>
    </source>
</evidence>
<sequence length="1139" mass="128180">MSLFAFLQAEWPDVHEAAARGASAVHSDPRTACFYARRALELAVHWMFKHDSTLRLPYQDNLSALIHEPTFKAAAGDAVFNKARVITQLGNRAVHNSRSIPETDALVALRELFHVAYWLAHTYARGAKPAPGLTFDPAALPKPAATPRQNLEQLQKLQASLEERDEKLATILADKNALDEELKRLRAEVTAAKQAAATQPDTHDYSESETRDYFIDLLLKEAGWPLDQARDREFPVTGMPNQQGKGFVDYVLWGDDGKPLALVEAKRTRRDSRVGQQQAKLYADCLEQQCGQRPVIFYSNGYEHWTWDDANYPPRQVQGFYKKPELELLIQRRSSRKQLTQAEINPAIVERYYQTRGIRRIAEAFEQDHDRKALVVMATGAGKTRTVIALADLLMRCNWAKRVLFLADRTALVNQAVGAFKKFFPDSSPVNLVTEKDTEGRVFVSTYPTMMGLIDDTRDGQRRFGVGHFDLLIIDEAHRSVFQKYRAIFDYFDSLLVGLTATPKDEVDHNTYTLFDLENGVPTDAYSLEEAVKDKFLVPAKAVSVPLKFQRAGISYDELSDEEKDQWDALEWDEEEGAVPNRVEAEAVNKWLFNIDTVDKVLAHLMTRGLTVAGGDRLGKTILFAKNQAHAEFIAERFNANYPQYKGEFARVITFKTEYAQSLIDNFSIKDKMPHIAISVDMLDTGIDVPEVVNLVFFKLVRSKTKFWQMVGRGTRLCPDLFGPGLDKQFFYLFDYCQNLEFFSQNPDTTDGLAGMSLGKRLFLSRLELIQVLDSKAPVNPGVELDKEIGAPPGEPRTEVGLRQLTSHLLQREVAAMNLDNFVVRAHRRAVEKYVRPEAWTSLPGDAIGELTQEVAGLPSELDTEAEEAKRFDLLILNLQLAILRAEPAFARLRDQVMAIAGLLEEKSSIPMVNAQMPLIQDLQTDNWWQDVTTPMLEVVRRRLRDLVKLIEKSQRKPIYTNFEDEMGAETGVELPGFTSGSSFEKFRAKAQAFLRAHQQHVTIHKLRMNKALSQTDLDELERMLAASGIGRAEDLDRAKSESQGLGLFVRSLVGLDREAAKEALAKFLGGKTLSANQIEFVNLIVNHLTEHGVMDASLLYESPFTDVTPQGPDGIFSSVQLDELLAVLEQVRATAVAA</sequence>
<dbReference type="InterPro" id="IPR001650">
    <property type="entry name" value="Helicase_C-like"/>
</dbReference>
<evidence type="ECO:0000313" key="4">
    <source>
        <dbReference type="Proteomes" id="UP000315017"/>
    </source>
</evidence>
<feature type="coiled-coil region" evidence="1">
    <location>
        <begin position="168"/>
        <end position="195"/>
    </location>
</feature>
<dbReference type="CDD" id="cd18032">
    <property type="entry name" value="DEXHc_RE_I_III_res"/>
    <property type="match status" value="1"/>
</dbReference>
<dbReference type="GO" id="GO:0005524">
    <property type="term" value="F:ATP binding"/>
    <property type="evidence" value="ECO:0007669"/>
    <property type="project" value="UniProtKB-KW"/>
</dbReference>
<dbReference type="Pfam" id="PF08463">
    <property type="entry name" value="EcoEI_R_C"/>
    <property type="match status" value="1"/>
</dbReference>
<dbReference type="RefSeq" id="WP_145087203.1">
    <property type="nucleotide sequence ID" value="NZ_CP036274.1"/>
</dbReference>
<dbReference type="REBASE" id="355290">
    <property type="entry name" value="PbaETAA8ORF16110P"/>
</dbReference>
<dbReference type="InterPro" id="IPR006935">
    <property type="entry name" value="Helicase/UvrB_N"/>
</dbReference>
<keyword evidence="1" id="KW-0175">Coiled coil</keyword>
<dbReference type="Gene3D" id="3.90.1570.30">
    <property type="match status" value="1"/>
</dbReference>
<dbReference type="OrthoDB" id="9758243at2"/>
<protein>
    <submittedName>
        <fullName evidence="3">Type I restriction enzyme EcoKI subunit R</fullName>
    </submittedName>
</protein>
<dbReference type="InterPro" id="IPR050742">
    <property type="entry name" value="Helicase_Restrict-Modif_Enz"/>
</dbReference>
<dbReference type="EMBL" id="CP036274">
    <property type="protein sequence ID" value="QDU26534.1"/>
    <property type="molecule type" value="Genomic_DNA"/>
</dbReference>
<dbReference type="AlphaFoldDB" id="A0A517Y8G3"/>
<dbReference type="InterPro" id="IPR027417">
    <property type="entry name" value="P-loop_NTPase"/>
</dbReference>
<dbReference type="SUPFAM" id="SSF52540">
    <property type="entry name" value="P-loop containing nucleoside triphosphate hydrolases"/>
    <property type="match status" value="2"/>
</dbReference>
<dbReference type="PANTHER" id="PTHR47396">
    <property type="entry name" value="TYPE I RESTRICTION ENZYME ECOKI R PROTEIN"/>
    <property type="match status" value="1"/>
</dbReference>
<dbReference type="PANTHER" id="PTHR47396:SF1">
    <property type="entry name" value="ATP-DEPENDENT HELICASE IRC3-RELATED"/>
    <property type="match status" value="1"/>
</dbReference>
<evidence type="ECO:0000259" key="2">
    <source>
        <dbReference type="PROSITE" id="PS51192"/>
    </source>
</evidence>
<dbReference type="PROSITE" id="PS51192">
    <property type="entry name" value="HELICASE_ATP_BIND_1"/>
    <property type="match status" value="1"/>
</dbReference>
<dbReference type="Pfam" id="PF04313">
    <property type="entry name" value="HSDR_N"/>
    <property type="match status" value="1"/>
</dbReference>
<dbReference type="Pfam" id="PF00271">
    <property type="entry name" value="Helicase_C"/>
    <property type="match status" value="1"/>
</dbReference>
<keyword evidence="4" id="KW-1185">Reference proteome</keyword>
<dbReference type="GO" id="GO:0005829">
    <property type="term" value="C:cytosol"/>
    <property type="evidence" value="ECO:0007669"/>
    <property type="project" value="TreeGrafter"/>
</dbReference>
<accession>A0A517Y8G3</accession>
<dbReference type="GO" id="GO:0009307">
    <property type="term" value="P:DNA restriction-modification system"/>
    <property type="evidence" value="ECO:0007669"/>
    <property type="project" value="UniProtKB-KW"/>
</dbReference>
<dbReference type="InterPro" id="IPR014001">
    <property type="entry name" value="Helicase_ATP-bd"/>
</dbReference>
<dbReference type="KEGG" id="aagg:ETAA8_16130"/>
<organism evidence="3 4">
    <name type="scientific">Anatilimnocola aggregata</name>
    <dbReference type="NCBI Taxonomy" id="2528021"/>
    <lineage>
        <taxon>Bacteria</taxon>
        <taxon>Pseudomonadati</taxon>
        <taxon>Planctomycetota</taxon>
        <taxon>Planctomycetia</taxon>
        <taxon>Pirellulales</taxon>
        <taxon>Pirellulaceae</taxon>
        <taxon>Anatilimnocola</taxon>
    </lineage>
</organism>
<dbReference type="InterPro" id="IPR025285">
    <property type="entry name" value="DUF4145"/>
</dbReference>
<proteinExistence type="predicted"/>
<dbReference type="Pfam" id="PF13643">
    <property type="entry name" value="DUF4145"/>
    <property type="match status" value="1"/>
</dbReference>
<dbReference type="Pfam" id="PF04851">
    <property type="entry name" value="ResIII"/>
    <property type="match status" value="1"/>
</dbReference>
<name>A0A517Y8G3_9BACT</name>